<dbReference type="PANTHER" id="PTHR10972">
    <property type="entry name" value="OXYSTEROL-BINDING PROTEIN-RELATED"/>
    <property type="match status" value="1"/>
</dbReference>
<dbReference type="InterPro" id="IPR018494">
    <property type="entry name" value="Oxysterol-bd_CS"/>
</dbReference>
<proteinExistence type="inferred from homology"/>
<dbReference type="InterPro" id="IPR037239">
    <property type="entry name" value="OSBP_sf"/>
</dbReference>
<keyword evidence="4" id="KW-1185">Reference proteome</keyword>
<reference evidence="3 4" key="1">
    <citation type="submission" date="2016-07" db="EMBL/GenBank/DDBJ databases">
        <title>Pervasive Adenine N6-methylation of Active Genes in Fungi.</title>
        <authorList>
            <consortium name="DOE Joint Genome Institute"/>
            <person name="Mondo S.J."/>
            <person name="Dannebaum R.O."/>
            <person name="Kuo R.C."/>
            <person name="Labutti K."/>
            <person name="Haridas S."/>
            <person name="Kuo A."/>
            <person name="Salamov A."/>
            <person name="Ahrendt S.R."/>
            <person name="Lipzen A."/>
            <person name="Sullivan W."/>
            <person name="Andreopoulos W.B."/>
            <person name="Clum A."/>
            <person name="Lindquist E."/>
            <person name="Daum C."/>
            <person name="Ramamoorthy G.K."/>
            <person name="Gryganskyi A."/>
            <person name="Culley D."/>
            <person name="Magnuson J.K."/>
            <person name="James T.Y."/>
            <person name="O'Malley M.A."/>
            <person name="Stajich J.E."/>
            <person name="Spatafora J.W."/>
            <person name="Visel A."/>
            <person name="Grigoriev I.V."/>
        </authorList>
    </citation>
    <scope>NUCLEOTIDE SEQUENCE [LARGE SCALE GENOMIC DNA]</scope>
    <source>
        <strain evidence="3 4">CBS 931.73</strain>
    </source>
</reference>
<organism evidence="3 4">
    <name type="scientific">Basidiobolus meristosporus CBS 931.73</name>
    <dbReference type="NCBI Taxonomy" id="1314790"/>
    <lineage>
        <taxon>Eukaryota</taxon>
        <taxon>Fungi</taxon>
        <taxon>Fungi incertae sedis</taxon>
        <taxon>Zoopagomycota</taxon>
        <taxon>Entomophthoromycotina</taxon>
        <taxon>Basidiobolomycetes</taxon>
        <taxon>Basidiobolales</taxon>
        <taxon>Basidiobolaceae</taxon>
        <taxon>Basidiobolus</taxon>
    </lineage>
</organism>
<dbReference type="Gene3D" id="3.30.70.3490">
    <property type="match status" value="1"/>
</dbReference>
<dbReference type="EMBL" id="MCFE01000940">
    <property type="protein sequence ID" value="ORX76440.1"/>
    <property type="molecule type" value="Genomic_DNA"/>
</dbReference>
<dbReference type="Gene3D" id="1.10.287.2720">
    <property type="match status" value="1"/>
</dbReference>
<dbReference type="Proteomes" id="UP000193498">
    <property type="component" value="Unassembled WGS sequence"/>
</dbReference>
<comment type="caution">
    <text evidence="3">The sequence shown here is derived from an EMBL/GenBank/DDBJ whole genome shotgun (WGS) entry which is preliminary data.</text>
</comment>
<dbReference type="STRING" id="1314790.A0A1Y1WSC4"/>
<dbReference type="OrthoDB" id="14833at2759"/>
<dbReference type="GO" id="GO:0005829">
    <property type="term" value="C:cytosol"/>
    <property type="evidence" value="ECO:0007669"/>
    <property type="project" value="TreeGrafter"/>
</dbReference>
<protein>
    <submittedName>
        <fullName evidence="3">Oxysterol-binding protein</fullName>
    </submittedName>
</protein>
<dbReference type="Gene3D" id="2.40.160.120">
    <property type="match status" value="1"/>
</dbReference>
<dbReference type="AlphaFoldDB" id="A0A1Y1WSC4"/>
<dbReference type="GO" id="GO:0008142">
    <property type="term" value="F:oxysterol binding"/>
    <property type="evidence" value="ECO:0007669"/>
    <property type="project" value="TreeGrafter"/>
</dbReference>
<dbReference type="PANTHER" id="PTHR10972:SF184">
    <property type="entry name" value="OXYSTEROL-BINDING PROTEIN HOMOLOG 4-RELATED"/>
    <property type="match status" value="1"/>
</dbReference>
<dbReference type="InterPro" id="IPR000648">
    <property type="entry name" value="Oxysterol-bd"/>
</dbReference>
<dbReference type="GO" id="GO:0016020">
    <property type="term" value="C:membrane"/>
    <property type="evidence" value="ECO:0007669"/>
    <property type="project" value="TreeGrafter"/>
</dbReference>
<feature type="non-terminal residue" evidence="3">
    <location>
        <position position="1"/>
    </location>
</feature>
<dbReference type="InParanoid" id="A0A1Y1WSC4"/>
<gene>
    <name evidence="3" type="ORF">K493DRAFT_321562</name>
</gene>
<evidence type="ECO:0000313" key="4">
    <source>
        <dbReference type="Proteomes" id="UP000193498"/>
    </source>
</evidence>
<name>A0A1Y1WSC4_9FUNG</name>
<evidence type="ECO:0000256" key="1">
    <source>
        <dbReference type="ARBA" id="ARBA00008842"/>
    </source>
</evidence>
<dbReference type="Pfam" id="PF01237">
    <property type="entry name" value="Oxysterol_BP"/>
    <property type="match status" value="1"/>
</dbReference>
<accession>A0A1Y1WSC4</accession>
<comment type="similarity">
    <text evidence="1 2">Belongs to the OSBP family.</text>
</comment>
<evidence type="ECO:0000313" key="3">
    <source>
        <dbReference type="EMBL" id="ORX76440.1"/>
    </source>
</evidence>
<sequence>VLYQYGDKTNNTENANDTAVDIAPQYKSSFTSFLKDVASFTGDLSALTCPASYSMAYLYWNTGCGYWADHPELFAAISEPESPADRMVAAARWFTSTLYGSYYARCVGSSEKKPYNPILGEQFLCKWNDINGCGETRLLAEQVSHHPPISAFYVENTKAGVYVNGHCGQKSKFKGTTIQVIQTGRVTLRLTKNDEVYVVTYPDLYIRSLFTGSPFLELIGTTTIECSNGLVTEFEFLGKPWFGGKYHKFTGNIYNKEAPENILYTIAGRWMADSTITNNATNKSETFFDATAAPPAERQVAPLEEQKDNESRKVWSKVTESLQKQDYVAANTFKSDIENAQRALRKERADSGEEWKQQLFHFLDDPAEENLNTFQSKTKGSSSDIGAWVYNNSLHLQNNH</sequence>
<dbReference type="SUPFAM" id="SSF144000">
    <property type="entry name" value="Oxysterol-binding protein-like"/>
    <property type="match status" value="1"/>
</dbReference>
<dbReference type="FunCoup" id="A0A1Y1WSC4">
    <property type="interactions" value="112"/>
</dbReference>
<evidence type="ECO:0000256" key="2">
    <source>
        <dbReference type="RuleBase" id="RU003844"/>
    </source>
</evidence>
<dbReference type="PROSITE" id="PS01013">
    <property type="entry name" value="OSBP"/>
    <property type="match status" value="1"/>
</dbReference>
<dbReference type="Gene3D" id="6.10.250.1430">
    <property type="match status" value="1"/>
</dbReference>